<organism evidence="10">
    <name type="scientific">uncultured Sulfurovum sp</name>
    <dbReference type="NCBI Taxonomy" id="269237"/>
    <lineage>
        <taxon>Bacteria</taxon>
        <taxon>Pseudomonadati</taxon>
        <taxon>Campylobacterota</taxon>
        <taxon>Epsilonproteobacteria</taxon>
        <taxon>Campylobacterales</taxon>
        <taxon>Sulfurovaceae</taxon>
        <taxon>Sulfurovum</taxon>
        <taxon>environmental samples</taxon>
    </lineage>
</organism>
<dbReference type="AlphaFoldDB" id="A0A6S6TE29"/>
<dbReference type="FunFam" id="3.40.50.720:FF:000030">
    <property type="entry name" value="Glutamate dehydrogenase"/>
    <property type="match status" value="1"/>
</dbReference>
<feature type="binding site" evidence="6">
    <location>
        <position position="113"/>
    </location>
    <ligand>
        <name>substrate</name>
    </ligand>
</feature>
<dbReference type="Gene3D" id="3.40.50.10860">
    <property type="entry name" value="Leucine Dehydrogenase, chain A, domain 1"/>
    <property type="match status" value="1"/>
</dbReference>
<dbReference type="InterPro" id="IPR050724">
    <property type="entry name" value="Glu_Leu_Phe_Val_DH"/>
</dbReference>
<reference evidence="10" key="1">
    <citation type="submission" date="2020-01" db="EMBL/GenBank/DDBJ databases">
        <authorList>
            <person name="Meier V. D."/>
            <person name="Meier V D."/>
        </authorList>
    </citation>
    <scope>NUCLEOTIDE SEQUENCE</scope>
    <source>
        <strain evidence="10">HLG_WM_MAG_01</strain>
    </source>
</reference>
<feature type="binding site" evidence="6">
    <location>
        <position position="116"/>
    </location>
    <ligand>
        <name>substrate</name>
    </ligand>
</feature>
<evidence type="ECO:0000256" key="4">
    <source>
        <dbReference type="PIRNR" id="PIRNR000185"/>
    </source>
</evidence>
<feature type="binding site" evidence="6">
    <location>
        <position position="386"/>
    </location>
    <ligand>
        <name>substrate</name>
    </ligand>
</feature>
<dbReference type="GO" id="GO:0006537">
    <property type="term" value="P:glutamate biosynthetic process"/>
    <property type="evidence" value="ECO:0007669"/>
    <property type="project" value="TreeGrafter"/>
</dbReference>
<dbReference type="GO" id="GO:0004354">
    <property type="term" value="F:glutamate dehydrogenase (NADP+) activity"/>
    <property type="evidence" value="ECO:0007669"/>
    <property type="project" value="TreeGrafter"/>
</dbReference>
<dbReference type="Pfam" id="PF00208">
    <property type="entry name" value="ELFV_dehydrog"/>
    <property type="match status" value="1"/>
</dbReference>
<comment type="similarity">
    <text evidence="1 4 8">Belongs to the Glu/Leu/Phe/Val dehydrogenases family.</text>
</comment>
<feature type="binding site" evidence="6">
    <location>
        <position position="92"/>
    </location>
    <ligand>
        <name>substrate</name>
    </ligand>
</feature>
<dbReference type="SMART" id="SM00839">
    <property type="entry name" value="ELFV_dehydrog"/>
    <property type="match status" value="1"/>
</dbReference>
<dbReference type="InterPro" id="IPR046346">
    <property type="entry name" value="Aminoacid_DH-like_N_sf"/>
</dbReference>
<dbReference type="EMBL" id="CACVAS010000116">
    <property type="protein sequence ID" value="CAA6821461.1"/>
    <property type="molecule type" value="Genomic_DNA"/>
</dbReference>
<dbReference type="Pfam" id="PF02812">
    <property type="entry name" value="ELFV_dehydrog_N"/>
    <property type="match status" value="1"/>
</dbReference>
<dbReference type="Gene3D" id="1.10.285.10">
    <property type="entry name" value="Glutamate Dehydrogenase, chain A, domain 3"/>
    <property type="match status" value="2"/>
</dbReference>
<evidence type="ECO:0000256" key="7">
    <source>
        <dbReference type="PIRSR" id="PIRSR000185-3"/>
    </source>
</evidence>
<evidence type="ECO:0000259" key="9">
    <source>
        <dbReference type="SMART" id="SM00839"/>
    </source>
</evidence>
<evidence type="ECO:0000256" key="1">
    <source>
        <dbReference type="ARBA" id="ARBA00006382"/>
    </source>
</evidence>
<feature type="binding site" evidence="6">
    <location>
        <position position="167"/>
    </location>
    <ligand>
        <name>substrate</name>
    </ligand>
</feature>
<dbReference type="PROSITE" id="PS00074">
    <property type="entry name" value="GLFV_DEHYDROGENASE"/>
    <property type="match status" value="1"/>
</dbReference>
<sequence length="454" mass="49841">MPSTQKIEEILDYIKECSPGQNEFYQASQEVLYSLLPLLNRESKYVENNILERIVVPERSIIFRVNWMDDAGKVQTNLGYRVQFSSSIGPYKGGLRFHPTVNLGIVKFLGFEQIFKNALTGLQIGGAKGGSNFDPKGKSDSEIMHFCQAFMSELYKHIGKNRDVPAGDIGVGAREIGYLFGQYKRLTGEFDGVLTGKGLDWGGSKGRKEATGYGSVYFAENFLKVYNQALKGKVCTVSGSGNVAIYTMEKLYGFDAIPVSCSDSKGTIYHAKGIDMESLKSIKEIHKESLKSYVTLHPDAIYTPVASYPEGGHAVWHIPCDIAFPSATQNELTLVDAKVLESNGCILINEGANMPTTADALEYIRKESKILFSPGKAANAGGVATSQLEMSQNASMAQWTFEEVDIKLRTIMNDIFKTAYETSVEFDCEGDLVKGANIAGFRKVADAMIEQGAI</sequence>
<dbReference type="PRINTS" id="PR00082">
    <property type="entry name" value="GLFDHDRGNASE"/>
</dbReference>
<name>A0A6S6TE29_9BACT</name>
<feature type="domain" description="Glutamate/phenylalanine/leucine/valine/L-tryptophan dehydrogenase C-terminal" evidence="9">
    <location>
        <begin position="204"/>
        <end position="452"/>
    </location>
</feature>
<dbReference type="PANTHER" id="PTHR43571">
    <property type="entry name" value="NADP-SPECIFIC GLUTAMATE DEHYDROGENASE 1-RELATED"/>
    <property type="match status" value="1"/>
</dbReference>
<dbReference type="InterPro" id="IPR036291">
    <property type="entry name" value="NAD(P)-bd_dom_sf"/>
</dbReference>
<dbReference type="InterPro" id="IPR033524">
    <property type="entry name" value="Glu/Leu/Phe/Val_DH_AS"/>
</dbReference>
<keyword evidence="6" id="KW-0547">Nucleotide-binding</keyword>
<dbReference type="GO" id="GO:0005829">
    <property type="term" value="C:cytosol"/>
    <property type="evidence" value="ECO:0007669"/>
    <property type="project" value="TreeGrafter"/>
</dbReference>
<feature type="binding site" evidence="6">
    <location>
        <position position="242"/>
    </location>
    <ligand>
        <name>NAD(+)</name>
        <dbReference type="ChEBI" id="CHEBI:57540"/>
    </ligand>
</feature>
<dbReference type="InterPro" id="IPR014362">
    <property type="entry name" value="Glu_DH"/>
</dbReference>
<accession>A0A6S6TE29</accession>
<evidence type="ECO:0000313" key="10">
    <source>
        <dbReference type="EMBL" id="CAA6821461.1"/>
    </source>
</evidence>
<dbReference type="PIRSF" id="PIRSF000185">
    <property type="entry name" value="Glu_DH"/>
    <property type="match status" value="1"/>
</dbReference>
<dbReference type="InterPro" id="IPR006095">
    <property type="entry name" value="Glu/Leu/Phe/Val/Trp_DH"/>
</dbReference>
<evidence type="ECO:0000256" key="5">
    <source>
        <dbReference type="PIRSR" id="PIRSR000185-1"/>
    </source>
</evidence>
<evidence type="ECO:0000256" key="6">
    <source>
        <dbReference type="PIRSR" id="PIRSR000185-2"/>
    </source>
</evidence>
<feature type="active site" description="Proton donor" evidence="5">
    <location>
        <position position="128"/>
    </location>
</feature>
<dbReference type="FunFam" id="1.10.285.10:FF:000001">
    <property type="entry name" value="Glutamate dehydrogenase"/>
    <property type="match status" value="1"/>
</dbReference>
<protein>
    <recommendedName>
        <fullName evidence="4">Glutamate dehydrogenase</fullName>
    </recommendedName>
</protein>
<feature type="site" description="Important for catalysis" evidence="7">
    <location>
        <position position="168"/>
    </location>
</feature>
<dbReference type="InterPro" id="IPR006096">
    <property type="entry name" value="Glu/Leu/Phe/Val/Trp_DH_C"/>
</dbReference>
<gene>
    <name evidence="10" type="ORF">HELGO_WM19043</name>
</gene>
<comment type="subunit">
    <text evidence="2">Homohexamer.</text>
</comment>
<keyword evidence="6" id="KW-0520">NAD</keyword>
<dbReference type="Gene3D" id="3.40.50.720">
    <property type="entry name" value="NAD(P)-binding Rossmann-like Domain"/>
    <property type="match status" value="1"/>
</dbReference>
<evidence type="ECO:0000256" key="8">
    <source>
        <dbReference type="RuleBase" id="RU004417"/>
    </source>
</evidence>
<evidence type="ECO:0000256" key="2">
    <source>
        <dbReference type="ARBA" id="ARBA00011643"/>
    </source>
</evidence>
<dbReference type="FunFam" id="3.40.50.10860:FF:000002">
    <property type="entry name" value="Glutamate dehydrogenase"/>
    <property type="match status" value="1"/>
</dbReference>
<dbReference type="GO" id="GO:0000166">
    <property type="term" value="F:nucleotide binding"/>
    <property type="evidence" value="ECO:0007669"/>
    <property type="project" value="UniProtKB-KW"/>
</dbReference>
<dbReference type="InterPro" id="IPR006097">
    <property type="entry name" value="Glu/Leu/Phe/Val/Trp_DH_dimer"/>
</dbReference>
<proteinExistence type="inferred from homology"/>
<dbReference type="SUPFAM" id="SSF51735">
    <property type="entry name" value="NAD(P)-binding Rossmann-fold domains"/>
    <property type="match status" value="1"/>
</dbReference>
<feature type="binding site" evidence="6">
    <location>
        <position position="211"/>
    </location>
    <ligand>
        <name>NAD(+)</name>
        <dbReference type="ChEBI" id="CHEBI:57540"/>
    </ligand>
</feature>
<evidence type="ECO:0000256" key="3">
    <source>
        <dbReference type="ARBA" id="ARBA00023002"/>
    </source>
</evidence>
<keyword evidence="3 4" id="KW-0560">Oxidoreductase</keyword>
<dbReference type="PANTHER" id="PTHR43571:SF1">
    <property type="entry name" value="NADP-SPECIFIC GLUTAMATE DEHYDROGENASE 1-RELATED"/>
    <property type="match status" value="1"/>
</dbReference>
<dbReference type="NCBIfam" id="NF006929">
    <property type="entry name" value="PRK09414.1"/>
    <property type="match status" value="1"/>
</dbReference>
<dbReference type="SUPFAM" id="SSF53223">
    <property type="entry name" value="Aminoacid dehydrogenase-like, N-terminal domain"/>
    <property type="match status" value="1"/>
</dbReference>